<reference evidence="1 2" key="1">
    <citation type="journal article" date="2014" name="Genome Biol. Evol.">
        <title>The genome of the myxosporean Thelohanellus kitauei shows adaptations to nutrient acquisition within its fish host.</title>
        <authorList>
            <person name="Yang Y."/>
            <person name="Xiong J."/>
            <person name="Zhou Z."/>
            <person name="Huo F."/>
            <person name="Miao W."/>
            <person name="Ran C."/>
            <person name="Liu Y."/>
            <person name="Zhang J."/>
            <person name="Feng J."/>
            <person name="Wang M."/>
            <person name="Wang M."/>
            <person name="Wang L."/>
            <person name="Yao B."/>
        </authorList>
    </citation>
    <scope>NUCLEOTIDE SEQUENCE [LARGE SCALE GENOMIC DNA]</scope>
    <source>
        <strain evidence="1">Wuqing</strain>
    </source>
</reference>
<protein>
    <submittedName>
        <fullName evidence="1">Uncharacterized protein</fullName>
    </submittedName>
</protein>
<dbReference type="AlphaFoldDB" id="A0A0C2IYH7"/>
<dbReference type="EMBL" id="JWZT01005185">
    <property type="protein sequence ID" value="KII61897.1"/>
    <property type="molecule type" value="Genomic_DNA"/>
</dbReference>
<evidence type="ECO:0000313" key="2">
    <source>
        <dbReference type="Proteomes" id="UP000031668"/>
    </source>
</evidence>
<dbReference type="InterPro" id="IPR036388">
    <property type="entry name" value="WH-like_DNA-bd_sf"/>
</dbReference>
<proteinExistence type="predicted"/>
<accession>A0A0C2IYH7</accession>
<comment type="caution">
    <text evidence="1">The sequence shown here is derived from an EMBL/GenBank/DDBJ whole genome shotgun (WGS) entry which is preliminary data.</text>
</comment>
<gene>
    <name evidence="1" type="ORF">RF11_01679</name>
</gene>
<organism evidence="1 2">
    <name type="scientific">Thelohanellus kitauei</name>
    <name type="common">Myxosporean</name>
    <dbReference type="NCBI Taxonomy" id="669202"/>
    <lineage>
        <taxon>Eukaryota</taxon>
        <taxon>Metazoa</taxon>
        <taxon>Cnidaria</taxon>
        <taxon>Myxozoa</taxon>
        <taxon>Myxosporea</taxon>
        <taxon>Bivalvulida</taxon>
        <taxon>Platysporina</taxon>
        <taxon>Myxobolidae</taxon>
        <taxon>Thelohanellus</taxon>
    </lineage>
</organism>
<dbReference type="Proteomes" id="UP000031668">
    <property type="component" value="Unassembled WGS sequence"/>
</dbReference>
<evidence type="ECO:0000313" key="1">
    <source>
        <dbReference type="EMBL" id="KII61897.1"/>
    </source>
</evidence>
<dbReference type="Gene3D" id="1.10.10.10">
    <property type="entry name" value="Winged helix-like DNA-binding domain superfamily/Winged helix DNA-binding domain"/>
    <property type="match status" value="1"/>
</dbReference>
<keyword evidence="2" id="KW-1185">Reference proteome</keyword>
<sequence>MPHLKNLTNGCHFLRSYWFGAHSERMPIWYRSSSGQRNGGECLAGVSPTLSKLVAEGCIPGVLPYKYVDNVAFAVDVCTPPMTVVQKDWFMALRGVYHHILIWATDECLSLLRYTGFKLHIMMNTPPQNETNNVNPDERLITCVPAAQNRRTYRKISNERRQIIINANRNGSSLKTIAEYENLPDSIIQNIVNKYLKTERFDN</sequence>
<name>A0A0C2IYH7_THEKT</name>